<keyword evidence="7" id="KW-0695">RNA-directed DNA polymerase</keyword>
<dbReference type="PANTHER" id="PTHR37984">
    <property type="entry name" value="PROTEIN CBG26694"/>
    <property type="match status" value="1"/>
</dbReference>
<dbReference type="PANTHER" id="PTHR37984:SF5">
    <property type="entry name" value="PROTEIN NYNRIN-LIKE"/>
    <property type="match status" value="1"/>
</dbReference>
<feature type="domain" description="Integrase zinc-binding" evidence="10">
    <location>
        <begin position="124"/>
        <end position="164"/>
    </location>
</feature>
<reference evidence="11 12" key="1">
    <citation type="submission" date="2016-03" db="EMBL/GenBank/DDBJ databases">
        <title>EvidentialGene: Evidence-directed Construction of Genes on Genomes.</title>
        <authorList>
            <person name="Gilbert D.G."/>
            <person name="Choi J.-H."/>
            <person name="Mockaitis K."/>
            <person name="Colbourne J."/>
            <person name="Pfrender M."/>
        </authorList>
    </citation>
    <scope>NUCLEOTIDE SEQUENCE [LARGE SCALE GENOMIC DNA]</scope>
    <source>
        <strain evidence="11 12">Xinb3</strain>
        <tissue evidence="11">Complete organism</tissue>
    </source>
</reference>
<keyword evidence="2" id="KW-0808">Transferase</keyword>
<evidence type="ECO:0000256" key="4">
    <source>
        <dbReference type="ARBA" id="ARBA00022722"/>
    </source>
</evidence>
<evidence type="ECO:0000259" key="10">
    <source>
        <dbReference type="Pfam" id="PF17921"/>
    </source>
</evidence>
<keyword evidence="4" id="KW-0540">Nuclease</keyword>
<gene>
    <name evidence="11" type="ORF">APZ42_029739</name>
</gene>
<evidence type="ECO:0000256" key="6">
    <source>
        <dbReference type="ARBA" id="ARBA00022801"/>
    </source>
</evidence>
<dbReference type="Pfam" id="PF17921">
    <property type="entry name" value="Integrase_H2C2"/>
    <property type="match status" value="1"/>
</dbReference>
<evidence type="ECO:0000256" key="7">
    <source>
        <dbReference type="ARBA" id="ARBA00022918"/>
    </source>
</evidence>
<dbReference type="SUPFAM" id="SSF56672">
    <property type="entry name" value="DNA/RNA polymerases"/>
    <property type="match status" value="1"/>
</dbReference>
<dbReference type="InterPro" id="IPR041588">
    <property type="entry name" value="Integrase_H2C2"/>
</dbReference>
<feature type="compositionally biased region" description="Polar residues" evidence="8">
    <location>
        <begin position="218"/>
        <end position="230"/>
    </location>
</feature>
<proteinExistence type="predicted"/>
<dbReference type="GO" id="GO:0004519">
    <property type="term" value="F:endonuclease activity"/>
    <property type="evidence" value="ECO:0007669"/>
    <property type="project" value="UniProtKB-KW"/>
</dbReference>
<evidence type="ECO:0000313" key="12">
    <source>
        <dbReference type="Proteomes" id="UP000076858"/>
    </source>
</evidence>
<keyword evidence="12" id="KW-1185">Reference proteome</keyword>
<evidence type="ECO:0000256" key="3">
    <source>
        <dbReference type="ARBA" id="ARBA00022695"/>
    </source>
</evidence>
<feature type="region of interest" description="Disordered" evidence="8">
    <location>
        <begin position="211"/>
        <end position="230"/>
    </location>
</feature>
<dbReference type="Proteomes" id="UP000076858">
    <property type="component" value="Unassembled WGS sequence"/>
</dbReference>
<dbReference type="Gene3D" id="1.10.340.70">
    <property type="match status" value="1"/>
</dbReference>
<dbReference type="EC" id="2.7.7.49" evidence="1"/>
<dbReference type="InterPro" id="IPR050951">
    <property type="entry name" value="Retrovirus_Pol_polyprotein"/>
</dbReference>
<keyword evidence="3" id="KW-0548">Nucleotidyltransferase</keyword>
<dbReference type="GO" id="GO:0016787">
    <property type="term" value="F:hydrolase activity"/>
    <property type="evidence" value="ECO:0007669"/>
    <property type="project" value="UniProtKB-KW"/>
</dbReference>
<evidence type="ECO:0000256" key="8">
    <source>
        <dbReference type="SAM" id="MobiDB-lite"/>
    </source>
</evidence>
<dbReference type="EMBL" id="LRGB01002635">
    <property type="protein sequence ID" value="KZS06710.1"/>
    <property type="molecule type" value="Genomic_DNA"/>
</dbReference>
<evidence type="ECO:0000256" key="2">
    <source>
        <dbReference type="ARBA" id="ARBA00022679"/>
    </source>
</evidence>
<keyword evidence="5" id="KW-0255">Endonuclease</keyword>
<evidence type="ECO:0000256" key="5">
    <source>
        <dbReference type="ARBA" id="ARBA00022759"/>
    </source>
</evidence>
<feature type="domain" description="Reverse transcriptase RNase H-like" evidence="9">
    <location>
        <begin position="12"/>
        <end position="76"/>
    </location>
</feature>
<protein>
    <recommendedName>
        <fullName evidence="1">RNA-directed DNA polymerase</fullName>
        <ecNumber evidence="1">2.7.7.49</ecNumber>
    </recommendedName>
</protein>
<sequence>DSVESYEQDLRESDGVEVVIAYTSKHLNDREAKWSATEKEAYAIIHTIDVFRTYLYGRKFTVFTDHRPLEWDTEKWIELQQKDEYCRAILQEMAKASPSKDVKINLKRKKKGLLADVRGQTVTPVRLLPQILKENHDHILAGHLGVGKMLARLQRQYTWPCMHANRVRPTGLLFTATPTGESKWYAIKEYQTLNCIAEEITLRQEIPDHPIESRFGPLNTTQQEGQFIQN</sequence>
<comment type="caution">
    <text evidence="11">The sequence shown here is derived from an EMBL/GenBank/DDBJ whole genome shotgun (WGS) entry which is preliminary data.</text>
</comment>
<feature type="non-terminal residue" evidence="11">
    <location>
        <position position="1"/>
    </location>
</feature>
<accession>A0A164PCQ5</accession>
<evidence type="ECO:0000313" key="11">
    <source>
        <dbReference type="EMBL" id="KZS06710.1"/>
    </source>
</evidence>
<organism evidence="11 12">
    <name type="scientific">Daphnia magna</name>
    <dbReference type="NCBI Taxonomy" id="35525"/>
    <lineage>
        <taxon>Eukaryota</taxon>
        <taxon>Metazoa</taxon>
        <taxon>Ecdysozoa</taxon>
        <taxon>Arthropoda</taxon>
        <taxon>Crustacea</taxon>
        <taxon>Branchiopoda</taxon>
        <taxon>Diplostraca</taxon>
        <taxon>Cladocera</taxon>
        <taxon>Anomopoda</taxon>
        <taxon>Daphniidae</taxon>
        <taxon>Daphnia</taxon>
    </lineage>
</organism>
<dbReference type="STRING" id="35525.A0A164PCQ5"/>
<evidence type="ECO:0000259" key="9">
    <source>
        <dbReference type="Pfam" id="PF17917"/>
    </source>
</evidence>
<dbReference type="GO" id="GO:0003964">
    <property type="term" value="F:RNA-directed DNA polymerase activity"/>
    <property type="evidence" value="ECO:0007669"/>
    <property type="project" value="UniProtKB-KW"/>
</dbReference>
<dbReference type="InterPro" id="IPR043502">
    <property type="entry name" value="DNA/RNA_pol_sf"/>
</dbReference>
<evidence type="ECO:0000256" key="1">
    <source>
        <dbReference type="ARBA" id="ARBA00012493"/>
    </source>
</evidence>
<dbReference type="AlphaFoldDB" id="A0A164PCQ5"/>
<keyword evidence="6" id="KW-0378">Hydrolase</keyword>
<dbReference type="Pfam" id="PF17917">
    <property type="entry name" value="RT_RNaseH"/>
    <property type="match status" value="1"/>
</dbReference>
<name>A0A164PCQ5_9CRUS</name>
<dbReference type="InterPro" id="IPR041373">
    <property type="entry name" value="RT_RNaseH"/>
</dbReference>